<proteinExistence type="predicted"/>
<dbReference type="OrthoDB" id="9810023at2"/>
<name>A0A5J5GCG7_9BACL</name>
<feature type="domain" description="HTH tetR-type" evidence="5">
    <location>
        <begin position="3"/>
        <end position="63"/>
    </location>
</feature>
<evidence type="ECO:0000256" key="2">
    <source>
        <dbReference type="ARBA" id="ARBA00023125"/>
    </source>
</evidence>
<dbReference type="InterPro" id="IPR001647">
    <property type="entry name" value="HTH_TetR"/>
</dbReference>
<dbReference type="InterPro" id="IPR036271">
    <property type="entry name" value="Tet_transcr_reg_TetR-rel_C_sf"/>
</dbReference>
<sequence length="198" mass="21321">MAAATRALIIEVSTRLFQQKGYIGVGLNEILKACQISKGSLYHHFPGGKEELLIACLQTLNDAITQDAEAIFARNSGTLEALEDMIGKLTADFEAGGTLMGYTFSSMVSEMASLSDPVRHACGLLYARLQDVYARKLEGDGYRAEEAASLALLINAAIEGGMLLSLTQRSAEPLKRAAGTLSALLWRERGSGKPRRNP</sequence>
<dbReference type="InterPro" id="IPR054156">
    <property type="entry name" value="YxaF_TetR_C"/>
</dbReference>
<dbReference type="Pfam" id="PF21993">
    <property type="entry name" value="TetR_C_13_2"/>
    <property type="match status" value="1"/>
</dbReference>
<dbReference type="GO" id="GO:0003677">
    <property type="term" value="F:DNA binding"/>
    <property type="evidence" value="ECO:0007669"/>
    <property type="project" value="UniProtKB-UniRule"/>
</dbReference>
<evidence type="ECO:0000259" key="5">
    <source>
        <dbReference type="PROSITE" id="PS50977"/>
    </source>
</evidence>
<gene>
    <name evidence="6" type="ORF">F4V43_07205</name>
</gene>
<accession>A0A5J5GCG7</accession>
<dbReference type="RefSeq" id="WP_150457557.1">
    <property type="nucleotide sequence ID" value="NZ_VYKK01000007.1"/>
</dbReference>
<dbReference type="Gene3D" id="1.10.357.10">
    <property type="entry name" value="Tetracycline Repressor, domain 2"/>
    <property type="match status" value="1"/>
</dbReference>
<evidence type="ECO:0000313" key="7">
    <source>
        <dbReference type="Proteomes" id="UP000367750"/>
    </source>
</evidence>
<dbReference type="PANTHER" id="PTHR47506:SF3">
    <property type="entry name" value="HTH-TYPE TRANSCRIPTIONAL REGULATOR LMRA"/>
    <property type="match status" value="1"/>
</dbReference>
<evidence type="ECO:0000256" key="4">
    <source>
        <dbReference type="PROSITE-ProRule" id="PRU00335"/>
    </source>
</evidence>
<organism evidence="6 7">
    <name type="scientific">Paenibacillus spiritus</name>
    <dbReference type="NCBI Taxonomy" id="2496557"/>
    <lineage>
        <taxon>Bacteria</taxon>
        <taxon>Bacillati</taxon>
        <taxon>Bacillota</taxon>
        <taxon>Bacilli</taxon>
        <taxon>Bacillales</taxon>
        <taxon>Paenibacillaceae</taxon>
        <taxon>Paenibacillus</taxon>
    </lineage>
</organism>
<reference evidence="6 7" key="1">
    <citation type="submission" date="2019-09" db="EMBL/GenBank/DDBJ databases">
        <title>Bacillus ochoae sp. nov., Paenibacillus whitsoniae sp. nov., Paenibacillus spiritus sp. nov. Isolated from the Mars Exploration Rover during spacecraft assembly.</title>
        <authorList>
            <person name="Seuylemezian A."/>
            <person name="Vaishampayan P."/>
        </authorList>
    </citation>
    <scope>NUCLEOTIDE SEQUENCE [LARGE SCALE GENOMIC DNA]</scope>
    <source>
        <strain evidence="6 7">MER_111</strain>
    </source>
</reference>
<dbReference type="Proteomes" id="UP000367750">
    <property type="component" value="Unassembled WGS sequence"/>
</dbReference>
<dbReference type="Pfam" id="PF00440">
    <property type="entry name" value="TetR_N"/>
    <property type="match status" value="1"/>
</dbReference>
<dbReference type="InterPro" id="IPR009057">
    <property type="entry name" value="Homeodomain-like_sf"/>
</dbReference>
<dbReference type="PROSITE" id="PS50977">
    <property type="entry name" value="HTH_TETR_2"/>
    <property type="match status" value="1"/>
</dbReference>
<evidence type="ECO:0000256" key="1">
    <source>
        <dbReference type="ARBA" id="ARBA00023015"/>
    </source>
</evidence>
<dbReference type="SUPFAM" id="SSF46689">
    <property type="entry name" value="Homeodomain-like"/>
    <property type="match status" value="1"/>
</dbReference>
<dbReference type="EMBL" id="VYKK01000007">
    <property type="protein sequence ID" value="KAA9005856.1"/>
    <property type="molecule type" value="Genomic_DNA"/>
</dbReference>
<evidence type="ECO:0000256" key="3">
    <source>
        <dbReference type="ARBA" id="ARBA00023163"/>
    </source>
</evidence>
<comment type="caution">
    <text evidence="6">The sequence shown here is derived from an EMBL/GenBank/DDBJ whole genome shotgun (WGS) entry which is preliminary data.</text>
</comment>
<dbReference type="PANTHER" id="PTHR47506">
    <property type="entry name" value="TRANSCRIPTIONAL REGULATORY PROTEIN"/>
    <property type="match status" value="1"/>
</dbReference>
<keyword evidence="7" id="KW-1185">Reference proteome</keyword>
<dbReference type="SUPFAM" id="SSF48498">
    <property type="entry name" value="Tetracyclin repressor-like, C-terminal domain"/>
    <property type="match status" value="1"/>
</dbReference>
<dbReference type="PRINTS" id="PR00455">
    <property type="entry name" value="HTHTETR"/>
</dbReference>
<keyword evidence="3" id="KW-0804">Transcription</keyword>
<feature type="DNA-binding region" description="H-T-H motif" evidence="4">
    <location>
        <begin position="26"/>
        <end position="45"/>
    </location>
</feature>
<evidence type="ECO:0000313" key="6">
    <source>
        <dbReference type="EMBL" id="KAA9005856.1"/>
    </source>
</evidence>
<protein>
    <submittedName>
        <fullName evidence="6">TetR/AcrR family transcriptional regulator</fullName>
    </submittedName>
</protein>
<keyword evidence="2 4" id="KW-0238">DNA-binding</keyword>
<dbReference type="AlphaFoldDB" id="A0A5J5GCG7"/>
<keyword evidence="1" id="KW-0805">Transcription regulation</keyword>